<evidence type="ECO:0000313" key="2">
    <source>
        <dbReference type="Proteomes" id="UP001054837"/>
    </source>
</evidence>
<protein>
    <submittedName>
        <fullName evidence="1">Reverse transcriptase</fullName>
    </submittedName>
</protein>
<keyword evidence="1" id="KW-0548">Nucleotidyltransferase</keyword>
<keyword evidence="1" id="KW-0695">RNA-directed DNA polymerase</keyword>
<accession>A0AAV4PR98</accession>
<evidence type="ECO:0000313" key="1">
    <source>
        <dbReference type="EMBL" id="GIX97707.1"/>
    </source>
</evidence>
<keyword evidence="1" id="KW-0808">Transferase</keyword>
<dbReference type="GO" id="GO:0003964">
    <property type="term" value="F:RNA-directed DNA polymerase activity"/>
    <property type="evidence" value="ECO:0007669"/>
    <property type="project" value="UniProtKB-KW"/>
</dbReference>
<keyword evidence="2" id="KW-1185">Reference proteome</keyword>
<name>A0AAV4PR98_9ARAC</name>
<sequence length="104" mass="12220">MGSICLPFKNEIPLSSNINLALRGHKKMCKRAANEKYIDDYISIFKEWERLEIFEEIQDEGVNEFGHYLPHRPIIKENYKTSKIRSVFDVSAKEESTTFKYSVD</sequence>
<gene>
    <name evidence="1" type="primary">AVEN_168673_1</name>
    <name evidence="1" type="ORF">CDAR_257331</name>
</gene>
<dbReference type="Proteomes" id="UP001054837">
    <property type="component" value="Unassembled WGS sequence"/>
</dbReference>
<dbReference type="EMBL" id="BPLQ01003064">
    <property type="protein sequence ID" value="GIX97707.1"/>
    <property type="molecule type" value="Genomic_DNA"/>
</dbReference>
<comment type="caution">
    <text evidence="1">The sequence shown here is derived from an EMBL/GenBank/DDBJ whole genome shotgun (WGS) entry which is preliminary data.</text>
</comment>
<organism evidence="1 2">
    <name type="scientific">Caerostris darwini</name>
    <dbReference type="NCBI Taxonomy" id="1538125"/>
    <lineage>
        <taxon>Eukaryota</taxon>
        <taxon>Metazoa</taxon>
        <taxon>Ecdysozoa</taxon>
        <taxon>Arthropoda</taxon>
        <taxon>Chelicerata</taxon>
        <taxon>Arachnida</taxon>
        <taxon>Araneae</taxon>
        <taxon>Araneomorphae</taxon>
        <taxon>Entelegynae</taxon>
        <taxon>Araneoidea</taxon>
        <taxon>Araneidae</taxon>
        <taxon>Caerostris</taxon>
    </lineage>
</organism>
<dbReference type="AlphaFoldDB" id="A0AAV4PR98"/>
<reference evidence="1 2" key="1">
    <citation type="submission" date="2021-06" db="EMBL/GenBank/DDBJ databases">
        <title>Caerostris darwini draft genome.</title>
        <authorList>
            <person name="Kono N."/>
            <person name="Arakawa K."/>
        </authorList>
    </citation>
    <scope>NUCLEOTIDE SEQUENCE [LARGE SCALE GENOMIC DNA]</scope>
</reference>
<proteinExistence type="predicted"/>